<feature type="region of interest" description="Disordered" evidence="1">
    <location>
        <begin position="462"/>
        <end position="489"/>
    </location>
</feature>
<keyword evidence="3" id="KW-1185">Reference proteome</keyword>
<protein>
    <submittedName>
        <fullName evidence="2">Uncharacterized protein</fullName>
    </submittedName>
</protein>
<gene>
    <name evidence="2" type="ORF">GCM10020369_40670</name>
</gene>
<comment type="caution">
    <text evidence="2">The sequence shown here is derived from an EMBL/GenBank/DDBJ whole genome shotgun (WGS) entry which is preliminary data.</text>
</comment>
<feature type="compositionally biased region" description="Acidic residues" evidence="1">
    <location>
        <begin position="480"/>
        <end position="489"/>
    </location>
</feature>
<name>A0ABP6T127_9ACTN</name>
<dbReference type="RefSeq" id="WP_345729745.1">
    <property type="nucleotide sequence ID" value="NZ_BAAAYN010000025.1"/>
</dbReference>
<evidence type="ECO:0000256" key="1">
    <source>
        <dbReference type="SAM" id="MobiDB-lite"/>
    </source>
</evidence>
<evidence type="ECO:0000313" key="2">
    <source>
        <dbReference type="EMBL" id="GAA3389666.1"/>
    </source>
</evidence>
<dbReference type="Proteomes" id="UP001501676">
    <property type="component" value="Unassembled WGS sequence"/>
</dbReference>
<dbReference type="EMBL" id="BAAAYN010000025">
    <property type="protein sequence ID" value="GAA3389666.1"/>
    <property type="molecule type" value="Genomic_DNA"/>
</dbReference>
<reference evidence="3" key="1">
    <citation type="journal article" date="2019" name="Int. J. Syst. Evol. Microbiol.">
        <title>The Global Catalogue of Microorganisms (GCM) 10K type strain sequencing project: providing services to taxonomists for standard genome sequencing and annotation.</title>
        <authorList>
            <consortium name="The Broad Institute Genomics Platform"/>
            <consortium name="The Broad Institute Genome Sequencing Center for Infectious Disease"/>
            <person name="Wu L."/>
            <person name="Ma J."/>
        </authorList>
    </citation>
    <scope>NUCLEOTIDE SEQUENCE [LARGE SCALE GENOMIC DNA]</scope>
    <source>
        <strain evidence="3">JCM 9458</strain>
    </source>
</reference>
<accession>A0ABP6T127</accession>
<sequence length="489" mass="51686">MIGAYAKARAVDAGVAQPIATVAHLHVSDRPLVFVPLALAGEANAPLAALVGTAPDAPTLLVVAQPRDRALRFGFAADLARIVLDYLATFPVEPAPDEESAPSAEDGPQLLVPNRAGLGFVQLLGRSTRFRRPDGPYPVAPSVPVLGRWLTWFTERAEQPGSSTALAATEALALHWATGQSAFEDNNLAALLGWIEPPPGLTGAQAAREAEDPLRWPPAGPATDPLFDNEVLGPAIRAYSDAAPGSAAQRRAVTVLEQVLGSQLEPTWRLMWRTLDRLATLPPGASVAGRWADDCTAYARYSQYLADDGRPQARRDGAVAAARRLAQLERAQATYDAARSFDDPLVMAEYRVTGEAFAGTVVAVDATRRVTNSKGNLVTRPLVTVHTDDPVHLAVGTTLAAPTRPKQSGTVLDVAGDLVTVELDKGFGRAKTPLPGVLPEPGEVLTYSSVLASAIRGPALPAADETPWTHGGPPQPYVPTDDDAGEIWE</sequence>
<proteinExistence type="predicted"/>
<organism evidence="2 3">
    <name type="scientific">Cryptosporangium minutisporangium</name>
    <dbReference type="NCBI Taxonomy" id="113569"/>
    <lineage>
        <taxon>Bacteria</taxon>
        <taxon>Bacillati</taxon>
        <taxon>Actinomycetota</taxon>
        <taxon>Actinomycetes</taxon>
        <taxon>Cryptosporangiales</taxon>
        <taxon>Cryptosporangiaceae</taxon>
        <taxon>Cryptosporangium</taxon>
    </lineage>
</organism>
<evidence type="ECO:0000313" key="3">
    <source>
        <dbReference type="Proteomes" id="UP001501676"/>
    </source>
</evidence>